<reference evidence="1 2" key="1">
    <citation type="submission" date="2019-05" db="EMBL/GenBank/DDBJ databases">
        <title>Genomes sequences of two Nocardia cyriacigeorgica environmental isolates, type strains Nocardia asteroides ATCC 19247 and Nocardia cyriacigeorgica DSM 44484.</title>
        <authorList>
            <person name="Vautrin F."/>
            <person name="Bergeron E."/>
            <person name="Dubost A."/>
            <person name="Abrouk D."/>
            <person name="Rodriguez Nava V."/>
            <person name="Pujic P."/>
        </authorList>
    </citation>
    <scope>NUCLEOTIDE SEQUENCE [LARGE SCALE GENOMIC DNA]</scope>
    <source>
        <strain evidence="1 2">EML 446</strain>
    </source>
</reference>
<organism evidence="1 2">
    <name type="scientific">Nocardia cyriacigeorgica</name>
    <dbReference type="NCBI Taxonomy" id="135487"/>
    <lineage>
        <taxon>Bacteria</taxon>
        <taxon>Bacillati</taxon>
        <taxon>Actinomycetota</taxon>
        <taxon>Actinomycetes</taxon>
        <taxon>Mycobacteriales</taxon>
        <taxon>Nocardiaceae</taxon>
        <taxon>Nocardia</taxon>
    </lineage>
</organism>
<protein>
    <submittedName>
        <fullName evidence="1">Uncharacterized protein</fullName>
    </submittedName>
</protein>
<evidence type="ECO:0000313" key="1">
    <source>
        <dbReference type="EMBL" id="TLF74492.1"/>
    </source>
</evidence>
<comment type="caution">
    <text evidence="1">The sequence shown here is derived from an EMBL/GenBank/DDBJ whole genome shotgun (WGS) entry which is preliminary data.</text>
</comment>
<sequence>MAGEEVLAAPVVCGVADVELAHRVMRRHRECRVERCAWKWVAYCTLVHVGRLAPQSVSPRERAYRRGIEFGTAAAASDVGSGAGSVGLDAAVDEGASVRQSTAMTDLATLRQVLDGLTRYAGEGREG</sequence>
<proteinExistence type="predicted"/>
<dbReference type="Proteomes" id="UP000306378">
    <property type="component" value="Unassembled WGS sequence"/>
</dbReference>
<gene>
    <name evidence="1" type="ORF">FEK34_24335</name>
</gene>
<dbReference type="EMBL" id="VBUT01000010">
    <property type="protein sequence ID" value="TLF74492.1"/>
    <property type="molecule type" value="Genomic_DNA"/>
</dbReference>
<dbReference type="RefSeq" id="WP_138451348.1">
    <property type="nucleotide sequence ID" value="NZ_VBUT01000010.1"/>
</dbReference>
<dbReference type="AlphaFoldDB" id="A0A5R8NFN3"/>
<accession>A0A5R8NFN3</accession>
<evidence type="ECO:0000313" key="2">
    <source>
        <dbReference type="Proteomes" id="UP000306378"/>
    </source>
</evidence>
<name>A0A5R8NFN3_9NOCA</name>